<dbReference type="GO" id="GO:0003677">
    <property type="term" value="F:DNA binding"/>
    <property type="evidence" value="ECO:0007669"/>
    <property type="project" value="InterPro"/>
</dbReference>
<dbReference type="PROSITE" id="PS00092">
    <property type="entry name" value="N6_MTASE"/>
    <property type="match status" value="1"/>
</dbReference>
<evidence type="ECO:0000256" key="2">
    <source>
        <dbReference type="ARBA" id="ARBA00022603"/>
    </source>
</evidence>
<dbReference type="SUPFAM" id="SSF53335">
    <property type="entry name" value="S-adenosyl-L-methionine-dependent methyltransferases"/>
    <property type="match status" value="1"/>
</dbReference>
<proteinExistence type="inferred from homology"/>
<feature type="domain" description="ParB-like N-terminal" evidence="6">
    <location>
        <begin position="5"/>
        <end position="90"/>
    </location>
</feature>
<keyword evidence="3 7" id="KW-0808">Transferase</keyword>
<dbReference type="InterPro" id="IPR002295">
    <property type="entry name" value="N4/N6-MTase_EcoPI_Mod-like"/>
</dbReference>
<dbReference type="Proteomes" id="UP000469346">
    <property type="component" value="Unassembled WGS sequence"/>
</dbReference>
<dbReference type="SMART" id="SM00470">
    <property type="entry name" value="ParB"/>
    <property type="match status" value="1"/>
</dbReference>
<comment type="similarity">
    <text evidence="1">Belongs to the N(4)/N(6)-methyltransferase family.</text>
</comment>
<evidence type="ECO:0000256" key="4">
    <source>
        <dbReference type="ARBA" id="ARBA00022691"/>
    </source>
</evidence>
<sequence>MLQVIYWPPAQLRADSPLRRHREDDCRRLEAVIGAYGFRVPILALADGRIIDGHLRVAAATNLGLAEVPVILVDDLSDTQVRALRLALNRLGELAKWDVETLRAELAELQVLDVDLDALGFSEADLDHLLGQPSDDANEPPDPPATPVSRPGDLWRLGDHRLYIGDATDPESYARVLDGAEADMVWTDPPYNVAYSGKAGRIMNDDMSLQDFGDFLLRAFRHVYSALRPGGAIYVAHGGGINGMAFHRTFLEAGFRLSADLVWVKNVHVLSRGDYHHKHELILYGWRPGAPHRFFGGRRKATVEEIDHPAISRLSDDAICIDAGEDVLVIRGRDISIDMHPTTIIREAKPLANEDHPTTKPVPLIERHIRNSSRPGDLVLDPFGGSGSTLIAAHRQSRRARVIELDPKYGDVILLRWQREAAAPAVHAASGRSYEEVADAQ</sequence>
<dbReference type="PRINTS" id="PR00506">
    <property type="entry name" value="D21N6MTFRASE"/>
</dbReference>
<dbReference type="PIRSF" id="PIRSF036758">
    <property type="entry name" value="Aden_M_ParB"/>
    <property type="match status" value="1"/>
</dbReference>
<evidence type="ECO:0000256" key="3">
    <source>
        <dbReference type="ARBA" id="ARBA00022679"/>
    </source>
</evidence>
<dbReference type="Gene3D" id="3.90.1530.10">
    <property type="entry name" value="Conserved hypothetical protein from pyrococcus furiosus pfu- 392566-001, ParB domain"/>
    <property type="match status" value="1"/>
</dbReference>
<dbReference type="GO" id="GO:0032259">
    <property type="term" value="P:methylation"/>
    <property type="evidence" value="ECO:0007669"/>
    <property type="project" value="UniProtKB-KW"/>
</dbReference>
<dbReference type="RefSeq" id="WP_163297387.1">
    <property type="nucleotide sequence ID" value="NZ_JAAGRR010000001.1"/>
</dbReference>
<dbReference type="SUPFAM" id="SSF110849">
    <property type="entry name" value="ParB/Sulfiredoxin"/>
    <property type="match status" value="1"/>
</dbReference>
<reference evidence="7 8" key="1">
    <citation type="submission" date="2020-02" db="EMBL/GenBank/DDBJ databases">
        <title>Comparative genomics of sulfur disproportionating microorganisms.</title>
        <authorList>
            <person name="Ward L.M."/>
            <person name="Bertran E."/>
            <person name="Johnston D.T."/>
        </authorList>
    </citation>
    <scope>NUCLEOTIDE SEQUENCE [LARGE SCALE GENOMIC DNA]</scope>
    <source>
        <strain evidence="7 8">DSM 100025</strain>
    </source>
</reference>
<dbReference type="Pfam" id="PF01555">
    <property type="entry name" value="N6_N4_Mtase"/>
    <property type="match status" value="1"/>
</dbReference>
<keyword evidence="8" id="KW-1185">Reference proteome</keyword>
<gene>
    <name evidence="7" type="ORF">G3N55_00180</name>
</gene>
<dbReference type="InterPro" id="IPR002941">
    <property type="entry name" value="DNA_methylase_N4/N6"/>
</dbReference>
<dbReference type="InterPro" id="IPR015840">
    <property type="entry name" value="DNA_MeTrfase_ParB"/>
</dbReference>
<feature type="region of interest" description="Disordered" evidence="5">
    <location>
        <begin position="130"/>
        <end position="153"/>
    </location>
</feature>
<keyword evidence="4" id="KW-0949">S-adenosyl-L-methionine</keyword>
<evidence type="ECO:0000313" key="7">
    <source>
        <dbReference type="EMBL" id="NDY41267.1"/>
    </source>
</evidence>
<accession>A0A6N9TPA0</accession>
<dbReference type="CDD" id="cd16403">
    <property type="entry name" value="ParB_N_like_MT"/>
    <property type="match status" value="1"/>
</dbReference>
<evidence type="ECO:0000256" key="5">
    <source>
        <dbReference type="SAM" id="MobiDB-lite"/>
    </source>
</evidence>
<comment type="caution">
    <text evidence="7">The sequence shown here is derived from an EMBL/GenBank/DDBJ whole genome shotgun (WGS) entry which is preliminary data.</text>
</comment>
<dbReference type="InterPro" id="IPR029063">
    <property type="entry name" value="SAM-dependent_MTases_sf"/>
</dbReference>
<evidence type="ECO:0000259" key="6">
    <source>
        <dbReference type="SMART" id="SM00470"/>
    </source>
</evidence>
<dbReference type="EMBL" id="JAAGRR010000001">
    <property type="protein sequence ID" value="NDY41267.1"/>
    <property type="molecule type" value="Genomic_DNA"/>
</dbReference>
<dbReference type="InterPro" id="IPR002052">
    <property type="entry name" value="DNA_methylase_N6_adenine_CS"/>
</dbReference>
<evidence type="ECO:0000256" key="1">
    <source>
        <dbReference type="ARBA" id="ARBA00006594"/>
    </source>
</evidence>
<dbReference type="GO" id="GO:0008170">
    <property type="term" value="F:N-methyltransferase activity"/>
    <property type="evidence" value="ECO:0007669"/>
    <property type="project" value="InterPro"/>
</dbReference>
<evidence type="ECO:0000313" key="8">
    <source>
        <dbReference type="Proteomes" id="UP000469346"/>
    </source>
</evidence>
<organism evidence="7 8">
    <name type="scientific">Dissulfurirhabdus thermomarina</name>
    <dbReference type="NCBI Taxonomy" id="1765737"/>
    <lineage>
        <taxon>Bacteria</taxon>
        <taxon>Deltaproteobacteria</taxon>
        <taxon>Dissulfurirhabdaceae</taxon>
        <taxon>Dissulfurirhabdus</taxon>
    </lineage>
</organism>
<dbReference type="Gene3D" id="3.40.50.150">
    <property type="entry name" value="Vaccinia Virus protein VP39"/>
    <property type="match status" value="1"/>
</dbReference>
<dbReference type="AlphaFoldDB" id="A0A6N9TPA0"/>
<dbReference type="InterPro" id="IPR036086">
    <property type="entry name" value="ParB/Sulfiredoxin_sf"/>
</dbReference>
<protein>
    <submittedName>
        <fullName evidence="7">Site-specific DNA-methyltransferase</fullName>
    </submittedName>
</protein>
<name>A0A6N9TPA0_DISTH</name>
<keyword evidence="2 7" id="KW-0489">Methyltransferase</keyword>
<dbReference type="InterPro" id="IPR003115">
    <property type="entry name" value="ParB_N"/>
</dbReference>